<evidence type="ECO:0000313" key="2">
    <source>
        <dbReference type="Proteomes" id="UP001168821"/>
    </source>
</evidence>
<dbReference type="EMBL" id="JALNTZ010000007">
    <property type="protein sequence ID" value="KAJ3645864.1"/>
    <property type="molecule type" value="Genomic_DNA"/>
</dbReference>
<evidence type="ECO:0000313" key="1">
    <source>
        <dbReference type="EMBL" id="KAJ3645864.1"/>
    </source>
</evidence>
<name>A0AA38M7F7_9CUCU</name>
<comment type="caution">
    <text evidence="1">The sequence shown here is derived from an EMBL/GenBank/DDBJ whole genome shotgun (WGS) entry which is preliminary data.</text>
</comment>
<organism evidence="1 2">
    <name type="scientific">Zophobas morio</name>
    <dbReference type="NCBI Taxonomy" id="2755281"/>
    <lineage>
        <taxon>Eukaryota</taxon>
        <taxon>Metazoa</taxon>
        <taxon>Ecdysozoa</taxon>
        <taxon>Arthropoda</taxon>
        <taxon>Hexapoda</taxon>
        <taxon>Insecta</taxon>
        <taxon>Pterygota</taxon>
        <taxon>Neoptera</taxon>
        <taxon>Endopterygota</taxon>
        <taxon>Coleoptera</taxon>
        <taxon>Polyphaga</taxon>
        <taxon>Cucujiformia</taxon>
        <taxon>Tenebrionidae</taxon>
        <taxon>Zophobas</taxon>
    </lineage>
</organism>
<proteinExistence type="predicted"/>
<keyword evidence="2" id="KW-1185">Reference proteome</keyword>
<protein>
    <submittedName>
        <fullName evidence="1">Uncharacterized protein</fullName>
    </submittedName>
</protein>
<gene>
    <name evidence="1" type="ORF">Zmor_023487</name>
</gene>
<reference evidence="1" key="1">
    <citation type="journal article" date="2023" name="G3 (Bethesda)">
        <title>Whole genome assemblies of Zophobas morio and Tenebrio molitor.</title>
        <authorList>
            <person name="Kaur S."/>
            <person name="Stinson S.A."/>
            <person name="diCenzo G.C."/>
        </authorList>
    </citation>
    <scope>NUCLEOTIDE SEQUENCE</scope>
    <source>
        <strain evidence="1">QUZm001</strain>
    </source>
</reference>
<sequence>MRRPLLQWANLMYVTKIADCGLEIHFRRNDAVVVDSNGNVQLWANKIGDLYVDTCITHVQLPVTVNSRSRASGPRKREGYRRRRPVRMTEDLYRSGWVLHRHLEDIVDDFVPKTFQLVHTAMTS</sequence>
<dbReference type="Proteomes" id="UP001168821">
    <property type="component" value="Unassembled WGS sequence"/>
</dbReference>
<dbReference type="AlphaFoldDB" id="A0AA38M7F7"/>
<accession>A0AA38M7F7</accession>